<feature type="transmembrane region" description="Helical" evidence="15">
    <location>
        <begin position="221"/>
        <end position="254"/>
    </location>
</feature>
<keyword evidence="10 15" id="KW-1133">Transmembrane helix</keyword>
<dbReference type="Pfam" id="PF02366">
    <property type="entry name" value="PMT"/>
    <property type="match status" value="1"/>
</dbReference>
<dbReference type="EMBL" id="JAEPRB010000299">
    <property type="protein sequence ID" value="KAG2217418.1"/>
    <property type="molecule type" value="Genomic_DNA"/>
</dbReference>
<accession>A0A8H7VI70</accession>
<dbReference type="GO" id="GO:0004169">
    <property type="term" value="F:dolichyl-phosphate-mannose-protein mannosyltransferase activity"/>
    <property type="evidence" value="ECO:0007669"/>
    <property type="project" value="UniProtKB-UniRule"/>
</dbReference>
<organism evidence="18 19">
    <name type="scientific">Circinella minor</name>
    <dbReference type="NCBI Taxonomy" id="1195481"/>
    <lineage>
        <taxon>Eukaryota</taxon>
        <taxon>Fungi</taxon>
        <taxon>Fungi incertae sedis</taxon>
        <taxon>Mucoromycota</taxon>
        <taxon>Mucoromycotina</taxon>
        <taxon>Mucoromycetes</taxon>
        <taxon>Mucorales</taxon>
        <taxon>Lichtheimiaceae</taxon>
        <taxon>Circinella</taxon>
    </lineage>
</organism>
<evidence type="ECO:0000256" key="3">
    <source>
        <dbReference type="ARBA" id="ARBA00007222"/>
    </source>
</evidence>
<dbReference type="Pfam" id="PF02815">
    <property type="entry name" value="MIR"/>
    <property type="match status" value="1"/>
</dbReference>
<comment type="function">
    <text evidence="15">Transfers mannose from Dol-P-mannose to Ser or Thr residues on proteins.</text>
</comment>
<dbReference type="InterPro" id="IPR036300">
    <property type="entry name" value="MIR_dom_sf"/>
</dbReference>
<feature type="transmembrane region" description="Helical" evidence="15">
    <location>
        <begin position="599"/>
        <end position="620"/>
    </location>
</feature>
<comment type="catalytic activity">
    <reaction evidence="14 15">
        <text>a di-trans,poly-cis-dolichyl beta-D-mannosyl phosphate + L-seryl-[protein] = 3-O-(alpha-D-mannosyl)-L-seryl-[protein] + a di-trans,poly-cis-dolichyl phosphate + H(+)</text>
        <dbReference type="Rhea" id="RHEA:17377"/>
        <dbReference type="Rhea" id="RHEA-COMP:9863"/>
        <dbReference type="Rhea" id="RHEA-COMP:13546"/>
        <dbReference type="Rhea" id="RHEA-COMP:19498"/>
        <dbReference type="Rhea" id="RHEA-COMP:19501"/>
        <dbReference type="ChEBI" id="CHEBI:15378"/>
        <dbReference type="ChEBI" id="CHEBI:29999"/>
        <dbReference type="ChEBI" id="CHEBI:57683"/>
        <dbReference type="ChEBI" id="CHEBI:58211"/>
        <dbReference type="ChEBI" id="CHEBI:137321"/>
        <dbReference type="EC" id="2.4.1.109"/>
    </reaction>
</comment>
<keyword evidence="9 15" id="KW-0256">Endoplasmic reticulum</keyword>
<keyword evidence="7 15" id="KW-0812">Transmembrane</keyword>
<evidence type="ECO:0000256" key="6">
    <source>
        <dbReference type="ARBA" id="ARBA00022679"/>
    </source>
</evidence>
<proteinExistence type="inferred from homology"/>
<dbReference type="PANTHER" id="PTHR10050:SF50">
    <property type="entry name" value="DOLICHYL-PHOSPHATE-MANNOSE--PROTEIN MANNOSYLTRANSFERASE 1-RELATED"/>
    <property type="match status" value="1"/>
</dbReference>
<evidence type="ECO:0000313" key="18">
    <source>
        <dbReference type="EMBL" id="KAG2217418.1"/>
    </source>
</evidence>
<dbReference type="GO" id="GO:0005789">
    <property type="term" value="C:endoplasmic reticulum membrane"/>
    <property type="evidence" value="ECO:0007669"/>
    <property type="project" value="UniProtKB-SubCell"/>
</dbReference>
<keyword evidence="8" id="KW-0677">Repeat</keyword>
<dbReference type="Proteomes" id="UP000646827">
    <property type="component" value="Unassembled WGS sequence"/>
</dbReference>
<feature type="domain" description="MIR" evidence="17">
    <location>
        <begin position="469"/>
        <end position="525"/>
    </location>
</feature>
<dbReference type="Gene3D" id="2.80.10.50">
    <property type="match status" value="1"/>
</dbReference>
<evidence type="ECO:0000256" key="11">
    <source>
        <dbReference type="ARBA" id="ARBA00023136"/>
    </source>
</evidence>
<evidence type="ECO:0000256" key="4">
    <source>
        <dbReference type="ARBA" id="ARBA00012839"/>
    </source>
</evidence>
<comment type="catalytic activity">
    <reaction evidence="13 15">
        <text>a di-trans,poly-cis-dolichyl beta-D-mannosyl phosphate + L-threonyl-[protein] = 3-O-(alpha-D-mannosyl)-L-threonyl-[protein] + a di-trans,poly-cis-dolichyl phosphate + H(+)</text>
        <dbReference type="Rhea" id="RHEA:53396"/>
        <dbReference type="Rhea" id="RHEA-COMP:11060"/>
        <dbReference type="Rhea" id="RHEA-COMP:13547"/>
        <dbReference type="Rhea" id="RHEA-COMP:19498"/>
        <dbReference type="Rhea" id="RHEA-COMP:19501"/>
        <dbReference type="ChEBI" id="CHEBI:15378"/>
        <dbReference type="ChEBI" id="CHEBI:30013"/>
        <dbReference type="ChEBI" id="CHEBI:57683"/>
        <dbReference type="ChEBI" id="CHEBI:58211"/>
        <dbReference type="ChEBI" id="CHEBI:137323"/>
        <dbReference type="EC" id="2.4.1.109"/>
    </reaction>
</comment>
<keyword evidence="6 15" id="KW-0808">Transferase</keyword>
<dbReference type="InterPro" id="IPR027005">
    <property type="entry name" value="PMT-like"/>
</dbReference>
<evidence type="ECO:0000313" key="19">
    <source>
        <dbReference type="Proteomes" id="UP000646827"/>
    </source>
</evidence>
<reference evidence="18 19" key="1">
    <citation type="submission" date="2020-12" db="EMBL/GenBank/DDBJ databases">
        <title>Metabolic potential, ecology and presence of endohyphal bacteria is reflected in genomic diversity of Mucoromycotina.</title>
        <authorList>
            <person name="Muszewska A."/>
            <person name="Okrasinska A."/>
            <person name="Steczkiewicz K."/>
            <person name="Drgas O."/>
            <person name="Orlowska M."/>
            <person name="Perlinska-Lenart U."/>
            <person name="Aleksandrzak-Piekarczyk T."/>
            <person name="Szatraj K."/>
            <person name="Zielenkiewicz U."/>
            <person name="Pilsyk S."/>
            <person name="Malc E."/>
            <person name="Mieczkowski P."/>
            <person name="Kruszewska J.S."/>
            <person name="Biernat P."/>
            <person name="Pawlowska J."/>
        </authorList>
    </citation>
    <scope>NUCLEOTIDE SEQUENCE [LARGE SCALE GENOMIC DNA]</scope>
    <source>
        <strain evidence="18 19">CBS 142.35</strain>
    </source>
</reference>
<evidence type="ECO:0000256" key="8">
    <source>
        <dbReference type="ARBA" id="ARBA00022737"/>
    </source>
</evidence>
<dbReference type="InterPro" id="IPR003342">
    <property type="entry name" value="ArnT-like_N"/>
</dbReference>
<evidence type="ECO:0000256" key="15">
    <source>
        <dbReference type="RuleBase" id="RU367007"/>
    </source>
</evidence>
<protein>
    <recommendedName>
        <fullName evidence="4 15">Dolichyl-phosphate-mannose--protein mannosyltransferase</fullName>
        <ecNumber evidence="4 15">2.4.1.109</ecNumber>
    </recommendedName>
</protein>
<dbReference type="SUPFAM" id="SSF82109">
    <property type="entry name" value="MIR domain"/>
    <property type="match status" value="1"/>
</dbReference>
<comment type="similarity">
    <text evidence="3 15">Belongs to the glycosyltransferase 39 family.</text>
</comment>
<feature type="transmembrane region" description="Helical" evidence="15">
    <location>
        <begin position="641"/>
        <end position="658"/>
    </location>
</feature>
<sequence>MESELRQRKRPESEPHEADGSKLLHDAEEKEKDKKLETRSLLPDRTLSWKDVIIALGLGVLAIPIRLTSLDEPHEVVFDEVHFGSFANKYIKQKFFFDVHPPLAKMLIALAGRAAGYDGNFDFSKIGNDYTVEDVPYVAMRSVGAQLGLLMIPMIYMTLRQSGISIYASVFAALMLCYENSMVANNRLILLDAPLLFFTALTILCWTRFFNESSRPFGRKWWFWLALTGISLGLTVSCKWVGLFTIATIGVSTIRDLWRILGDLHVSKKTYTNHILARILCLIIIPVSIYISVFYIHFLALPLSGDGDAHMSASFQHSLIGHEIPDSLIDIAYGSKITVRHLATNGGYLHSHVSAYPQGSKQQQVTLYPYRDENNWWVIRKINSTLEEDNKPADVLGSDGKTWIQYIRHGDIVRLEHLNTSPRKLHSHDESAPMTDVEYHKEVSAYGFPDFEGDANDFWRVEIEGGKEGDQLQTLRSKFRLFHALQSCSLFSHPVQLPDWGFGQQEVTCIQNGKKPKTLWMIEESSNDLLPENSKLVNYQVPGFWSKFIELHKRMWEANEGLIQSHPFESRPSSWPMLRSGISFWTTPDRHIYFLGNPVIYWTTTIAIFTFIILWTFFQLRGKRGYNDQYQGRREFYENTGGFYLMGWWMHYFPFYLMNRQLFLHHYLPSLYFAIMVFAVGVDLALTKFSSRGRVLAIVMMSCAIISIYREFEPLTYGKAWTRERCEANQWLDTWKFNCEKYPIVGDLRATAPKKEKVVVLDEDGNIVGDNTMAESLLHNDGMNVFANKEELEIEIE</sequence>
<feature type="region of interest" description="Disordered" evidence="16">
    <location>
        <begin position="1"/>
        <end position="36"/>
    </location>
</feature>
<evidence type="ECO:0000256" key="14">
    <source>
        <dbReference type="ARBA" id="ARBA00045102"/>
    </source>
</evidence>
<evidence type="ECO:0000256" key="16">
    <source>
        <dbReference type="SAM" id="MobiDB-lite"/>
    </source>
</evidence>
<dbReference type="UniPathway" id="UPA00378"/>
<comment type="caution">
    <text evidence="18">The sequence shown here is derived from an EMBL/GenBank/DDBJ whole genome shotgun (WGS) entry which is preliminary data.</text>
</comment>
<feature type="domain" description="MIR" evidence="17">
    <location>
        <begin position="404"/>
        <end position="464"/>
    </location>
</feature>
<dbReference type="AlphaFoldDB" id="A0A8H7VI70"/>
<comment type="caution">
    <text evidence="15">Lacks conserved residue(s) required for the propagation of feature annotation.</text>
</comment>
<name>A0A8H7VI70_9FUNG</name>
<evidence type="ECO:0000259" key="17">
    <source>
        <dbReference type="PROSITE" id="PS50919"/>
    </source>
</evidence>
<evidence type="ECO:0000256" key="5">
    <source>
        <dbReference type="ARBA" id="ARBA00022676"/>
    </source>
</evidence>
<feature type="transmembrane region" description="Helical" evidence="15">
    <location>
        <begin position="275"/>
        <end position="298"/>
    </location>
</feature>
<evidence type="ECO:0000256" key="7">
    <source>
        <dbReference type="ARBA" id="ARBA00022692"/>
    </source>
</evidence>
<feature type="transmembrane region" description="Helical" evidence="15">
    <location>
        <begin position="664"/>
        <end position="686"/>
    </location>
</feature>
<comment type="subcellular location">
    <subcellularLocation>
        <location evidence="1 15">Endoplasmic reticulum membrane</location>
        <topology evidence="1 15">Multi-pass membrane protein</topology>
    </subcellularLocation>
</comment>
<keyword evidence="11 15" id="KW-0472">Membrane</keyword>
<dbReference type="Pfam" id="PF16192">
    <property type="entry name" value="PMT_4TMC"/>
    <property type="match status" value="1"/>
</dbReference>
<keyword evidence="19" id="KW-1185">Reference proteome</keyword>
<dbReference type="PROSITE" id="PS50919">
    <property type="entry name" value="MIR"/>
    <property type="match status" value="3"/>
</dbReference>
<evidence type="ECO:0000256" key="13">
    <source>
        <dbReference type="ARBA" id="ARBA00045085"/>
    </source>
</evidence>
<dbReference type="InterPro" id="IPR016093">
    <property type="entry name" value="MIR_motif"/>
</dbReference>
<dbReference type="SMART" id="SM00472">
    <property type="entry name" value="MIR"/>
    <property type="match status" value="3"/>
</dbReference>
<keyword evidence="5 15" id="KW-0328">Glycosyltransferase</keyword>
<evidence type="ECO:0000256" key="10">
    <source>
        <dbReference type="ARBA" id="ARBA00022989"/>
    </source>
</evidence>
<comment type="pathway">
    <text evidence="2 15">Protein modification; protein glycosylation.</text>
</comment>
<dbReference type="OrthoDB" id="292747at2759"/>
<evidence type="ECO:0000256" key="2">
    <source>
        <dbReference type="ARBA" id="ARBA00004922"/>
    </source>
</evidence>
<evidence type="ECO:0000256" key="9">
    <source>
        <dbReference type="ARBA" id="ARBA00022824"/>
    </source>
</evidence>
<keyword evidence="12" id="KW-0325">Glycoprotein</keyword>
<dbReference type="PANTHER" id="PTHR10050">
    <property type="entry name" value="DOLICHYL-PHOSPHATE-MANNOSE--PROTEIN MANNOSYLTRANSFERASE"/>
    <property type="match status" value="1"/>
</dbReference>
<gene>
    <name evidence="18" type="ORF">INT45_013749</name>
</gene>
<feature type="transmembrane region" description="Helical" evidence="15">
    <location>
        <begin position="188"/>
        <end position="209"/>
    </location>
</feature>
<dbReference type="InterPro" id="IPR032421">
    <property type="entry name" value="PMT_4TMC"/>
</dbReference>
<evidence type="ECO:0000256" key="12">
    <source>
        <dbReference type="ARBA" id="ARBA00023180"/>
    </source>
</evidence>
<dbReference type="CDD" id="cd23283">
    <property type="entry name" value="beta-trefoil_MIR_PMT1-like"/>
    <property type="match status" value="1"/>
</dbReference>
<feature type="domain" description="MIR" evidence="17">
    <location>
        <begin position="328"/>
        <end position="382"/>
    </location>
</feature>
<dbReference type="EC" id="2.4.1.109" evidence="4 15"/>
<evidence type="ECO:0000256" key="1">
    <source>
        <dbReference type="ARBA" id="ARBA00004477"/>
    </source>
</evidence>